<name>A0AA88VEZ5_9ASTE</name>
<feature type="region of interest" description="Disordered" evidence="2">
    <location>
        <begin position="265"/>
        <end position="285"/>
    </location>
</feature>
<feature type="domain" description="CID" evidence="3">
    <location>
        <begin position="80"/>
        <end position="208"/>
    </location>
</feature>
<feature type="compositionally biased region" description="Basic and acidic residues" evidence="2">
    <location>
        <begin position="55"/>
        <end position="64"/>
    </location>
</feature>
<dbReference type="GO" id="GO:0000993">
    <property type="term" value="F:RNA polymerase II complex binding"/>
    <property type="evidence" value="ECO:0007669"/>
    <property type="project" value="InterPro"/>
</dbReference>
<feature type="region of interest" description="Disordered" evidence="2">
    <location>
        <begin position="211"/>
        <end position="230"/>
    </location>
</feature>
<dbReference type="AlphaFoldDB" id="A0AA88VEZ5"/>
<dbReference type="GO" id="GO:0005849">
    <property type="term" value="C:mRNA cleavage factor complex"/>
    <property type="evidence" value="ECO:0007669"/>
    <property type="project" value="TreeGrafter"/>
</dbReference>
<sequence>MESTRRLLDRSREPGLKKPRLSDEAILPDRSSNGRQFVQRPPASSASSLASLRSRLSERDRDSEAGDLGGRGTYHQQHQQHQELVSQYRTALGELTFNSKPIITNLTIIAGENLHAAKAIAATICANILEVPSDQKLPSLYLLDSIVKNIGRDYIKYFAPRLPEVFCKAYKQVDPATHPGMRHLFGTWKGVFPPQSLQMIEKELNFLPAANGSSSGTSASRPDSQSQCPAHSIHVNPKYLEARQRLQQSSRGKGAADDVTATLISSAEETGKQDRTANVSAGRSRADPLAKNIQRPQRGAISEPVREKNIGSSYEDYDYSPDLSRHSGLGVAETISSQSNGFDIKRGFPNYSGPGSANADAKLQPIPSLANRSSSGMNKSWKNSEEEEYMWDDMNSRTTSHGAASSLRKDPLVTDDSDSLLDHE</sequence>
<dbReference type="EMBL" id="JAVXUP010002051">
    <property type="protein sequence ID" value="KAK3006009.1"/>
    <property type="molecule type" value="Genomic_DNA"/>
</dbReference>
<feature type="region of interest" description="Disordered" evidence="2">
    <location>
        <begin position="353"/>
        <end position="424"/>
    </location>
</feature>
<dbReference type="Pfam" id="PF04818">
    <property type="entry name" value="CID"/>
    <property type="match status" value="1"/>
</dbReference>
<evidence type="ECO:0000259" key="3">
    <source>
        <dbReference type="PROSITE" id="PS51391"/>
    </source>
</evidence>
<feature type="compositionally biased region" description="Polar residues" evidence="2">
    <location>
        <begin position="370"/>
        <end position="381"/>
    </location>
</feature>
<dbReference type="SUPFAM" id="SSF48464">
    <property type="entry name" value="ENTH/VHS domain"/>
    <property type="match status" value="1"/>
</dbReference>
<feature type="compositionally biased region" description="Low complexity" evidence="2">
    <location>
        <begin position="211"/>
        <end position="220"/>
    </location>
</feature>
<dbReference type="FunFam" id="1.25.40.90:FF:000023">
    <property type="entry name" value="polyadenylation and cleavage factor homolog 4"/>
    <property type="match status" value="1"/>
</dbReference>
<dbReference type="InterPro" id="IPR047415">
    <property type="entry name" value="Pcf11_CID"/>
</dbReference>
<dbReference type="PANTHER" id="PTHR15921">
    <property type="entry name" value="PRE-MRNA CLEAVAGE COMPLEX II"/>
    <property type="match status" value="1"/>
</dbReference>
<keyword evidence="1" id="KW-0507">mRNA processing</keyword>
<evidence type="ECO:0000256" key="2">
    <source>
        <dbReference type="SAM" id="MobiDB-lite"/>
    </source>
</evidence>
<evidence type="ECO:0000256" key="1">
    <source>
        <dbReference type="ARBA" id="ARBA00022664"/>
    </source>
</evidence>
<dbReference type="SMART" id="SM00582">
    <property type="entry name" value="RPR"/>
    <property type="match status" value="1"/>
</dbReference>
<feature type="compositionally biased region" description="Acidic residues" evidence="2">
    <location>
        <begin position="413"/>
        <end position="424"/>
    </location>
</feature>
<dbReference type="CDD" id="cd16982">
    <property type="entry name" value="CID_Pcf11"/>
    <property type="match status" value="1"/>
</dbReference>
<accession>A0AA88VEZ5</accession>
<protein>
    <recommendedName>
        <fullName evidence="3">CID domain-containing protein</fullName>
    </recommendedName>
</protein>
<dbReference type="GO" id="GO:0003729">
    <property type="term" value="F:mRNA binding"/>
    <property type="evidence" value="ECO:0007669"/>
    <property type="project" value="InterPro"/>
</dbReference>
<comment type="caution">
    <text evidence="4">The sequence shown here is derived from an EMBL/GenBank/DDBJ whole genome shotgun (WGS) entry which is preliminary data.</text>
</comment>
<proteinExistence type="predicted"/>
<feature type="compositionally biased region" description="Low complexity" evidence="2">
    <location>
        <begin position="43"/>
        <end position="54"/>
    </location>
</feature>
<dbReference type="Gene3D" id="1.25.40.90">
    <property type="match status" value="1"/>
</dbReference>
<keyword evidence="5" id="KW-1185">Reference proteome</keyword>
<dbReference type="InterPro" id="IPR045154">
    <property type="entry name" value="PCF11-like"/>
</dbReference>
<gene>
    <name evidence="4" type="ORF">RJ639_016605</name>
</gene>
<dbReference type="GO" id="GO:0031124">
    <property type="term" value="P:mRNA 3'-end processing"/>
    <property type="evidence" value="ECO:0007669"/>
    <property type="project" value="InterPro"/>
</dbReference>
<evidence type="ECO:0000313" key="4">
    <source>
        <dbReference type="EMBL" id="KAK3006009.1"/>
    </source>
</evidence>
<dbReference type="InterPro" id="IPR006569">
    <property type="entry name" value="CID_dom"/>
</dbReference>
<dbReference type="GO" id="GO:0006369">
    <property type="term" value="P:termination of RNA polymerase II transcription"/>
    <property type="evidence" value="ECO:0007669"/>
    <property type="project" value="InterPro"/>
</dbReference>
<organism evidence="4 5">
    <name type="scientific">Escallonia herrerae</name>
    <dbReference type="NCBI Taxonomy" id="1293975"/>
    <lineage>
        <taxon>Eukaryota</taxon>
        <taxon>Viridiplantae</taxon>
        <taxon>Streptophyta</taxon>
        <taxon>Embryophyta</taxon>
        <taxon>Tracheophyta</taxon>
        <taxon>Spermatophyta</taxon>
        <taxon>Magnoliopsida</taxon>
        <taxon>eudicotyledons</taxon>
        <taxon>Gunneridae</taxon>
        <taxon>Pentapetalae</taxon>
        <taxon>asterids</taxon>
        <taxon>campanulids</taxon>
        <taxon>Escalloniales</taxon>
        <taxon>Escalloniaceae</taxon>
        <taxon>Escallonia</taxon>
    </lineage>
</organism>
<dbReference type="Proteomes" id="UP001188597">
    <property type="component" value="Unassembled WGS sequence"/>
</dbReference>
<dbReference type="GO" id="GO:0005737">
    <property type="term" value="C:cytoplasm"/>
    <property type="evidence" value="ECO:0007669"/>
    <property type="project" value="TreeGrafter"/>
</dbReference>
<dbReference type="InterPro" id="IPR008942">
    <property type="entry name" value="ENTH_VHS"/>
</dbReference>
<feature type="compositionally biased region" description="Basic and acidic residues" evidence="2">
    <location>
        <begin position="1"/>
        <end position="23"/>
    </location>
</feature>
<feature type="region of interest" description="Disordered" evidence="2">
    <location>
        <begin position="1"/>
        <end position="80"/>
    </location>
</feature>
<dbReference type="PANTHER" id="PTHR15921:SF3">
    <property type="entry name" value="PRE-MRNA CLEAVAGE COMPLEX 2 PROTEIN PCF11"/>
    <property type="match status" value="1"/>
</dbReference>
<evidence type="ECO:0000313" key="5">
    <source>
        <dbReference type="Proteomes" id="UP001188597"/>
    </source>
</evidence>
<reference evidence="4" key="1">
    <citation type="submission" date="2022-12" db="EMBL/GenBank/DDBJ databases">
        <title>Draft genome assemblies for two species of Escallonia (Escalloniales).</title>
        <authorList>
            <person name="Chanderbali A."/>
            <person name="Dervinis C."/>
            <person name="Anghel I."/>
            <person name="Soltis D."/>
            <person name="Soltis P."/>
            <person name="Zapata F."/>
        </authorList>
    </citation>
    <scope>NUCLEOTIDE SEQUENCE</scope>
    <source>
        <strain evidence="4">UCBG64.0493</strain>
        <tissue evidence="4">Leaf</tissue>
    </source>
</reference>
<dbReference type="PROSITE" id="PS51391">
    <property type="entry name" value="CID"/>
    <property type="match status" value="1"/>
</dbReference>